<sequence length="153" mass="17246">MKKIKVLFLIVFTLLIVSCGSEKSIKEIVNISTSSYSNYISLTIKNKSEKDTIEIVWDKSKIGDSGCFLKGKYIDAGKPQLNEILAPNELKIISIYPSDNVYFDEGKLQDPLFGGGRIGQGWKIKDINYPTKLVLCLKLGDKEEFIIKDISKY</sequence>
<dbReference type="Proteomes" id="UP000225199">
    <property type="component" value="Unassembled WGS sequence"/>
</dbReference>
<dbReference type="RefSeq" id="WP_098979547.1">
    <property type="nucleotide sequence ID" value="NZ_JAYFFX010000009.1"/>
</dbReference>
<accession>A0A2C6A704</accession>
<comment type="caution">
    <text evidence="1">The sequence shown here is derived from an EMBL/GenBank/DDBJ whole genome shotgun (WGS) entry which is preliminary data.</text>
</comment>
<reference evidence="1 2" key="1">
    <citation type="submission" date="2017-06" db="EMBL/GenBank/DDBJ databases">
        <title>Draft genome sequence of Fusobacterium nucleatum subsp. polymorphum KCOM 1002 (=ChDC F175).</title>
        <authorList>
            <person name="Kook J.-K."/>
            <person name="Park S.-N."/>
            <person name="Lim Y.K."/>
            <person name="Roh H."/>
        </authorList>
    </citation>
    <scope>NUCLEOTIDE SEQUENCE [LARGE SCALE GENOMIC DNA]</scope>
    <source>
        <strain evidence="2">KCOM 1002 (ChDC F175)</strain>
    </source>
</reference>
<name>A0A2C6A704_FUSNP</name>
<organism evidence="1 2">
    <name type="scientific">Fusobacterium nucleatum subsp. polymorphum</name>
    <name type="common">Fusobacterium polymorphum</name>
    <dbReference type="NCBI Taxonomy" id="76857"/>
    <lineage>
        <taxon>Bacteria</taxon>
        <taxon>Fusobacteriati</taxon>
        <taxon>Fusobacteriota</taxon>
        <taxon>Fusobacteriia</taxon>
        <taxon>Fusobacteriales</taxon>
        <taxon>Fusobacteriaceae</taxon>
        <taxon>Fusobacterium</taxon>
    </lineage>
</organism>
<dbReference type="AlphaFoldDB" id="A0A2C6A704"/>
<proteinExistence type="predicted"/>
<dbReference type="PROSITE" id="PS51257">
    <property type="entry name" value="PROKAR_LIPOPROTEIN"/>
    <property type="match status" value="1"/>
</dbReference>
<evidence type="ECO:0000313" key="2">
    <source>
        <dbReference type="Proteomes" id="UP000225199"/>
    </source>
</evidence>
<dbReference type="EMBL" id="NIRJ01000001">
    <property type="protein sequence ID" value="PHH97828.1"/>
    <property type="molecule type" value="Genomic_DNA"/>
</dbReference>
<evidence type="ECO:0000313" key="1">
    <source>
        <dbReference type="EMBL" id="PHH97828.1"/>
    </source>
</evidence>
<evidence type="ECO:0008006" key="3">
    <source>
        <dbReference type="Google" id="ProtNLM"/>
    </source>
</evidence>
<gene>
    <name evidence="1" type="ORF">CA840_11340</name>
</gene>
<protein>
    <recommendedName>
        <fullName evidence="3">Lipoprotein</fullName>
    </recommendedName>
</protein>